<name>A0AAD7VDQ2_QUISA</name>
<sequence>MEVSDQLLNEELPKMVIVVSDHLLNEKILDMDLDDWDTKALTDLHELLYSDMELNPTVATYFFLFFLALFSALLFLWLVVSCVSIPDPLFLILDFLTAREGATPTTRNPTFSHGSINKGSHLFLILAAT</sequence>
<keyword evidence="3" id="KW-1185">Reference proteome</keyword>
<keyword evidence="1" id="KW-1133">Transmembrane helix</keyword>
<evidence type="ECO:0000313" key="2">
    <source>
        <dbReference type="EMBL" id="KAJ7971770.1"/>
    </source>
</evidence>
<keyword evidence="1" id="KW-0812">Transmembrane</keyword>
<keyword evidence="1" id="KW-0472">Membrane</keyword>
<proteinExistence type="predicted"/>
<accession>A0AAD7VDQ2</accession>
<comment type="caution">
    <text evidence="2">The sequence shown here is derived from an EMBL/GenBank/DDBJ whole genome shotgun (WGS) entry which is preliminary data.</text>
</comment>
<dbReference type="AlphaFoldDB" id="A0AAD7VDQ2"/>
<evidence type="ECO:0000256" key="1">
    <source>
        <dbReference type="SAM" id="Phobius"/>
    </source>
</evidence>
<dbReference type="EMBL" id="JARAOO010000004">
    <property type="protein sequence ID" value="KAJ7971770.1"/>
    <property type="molecule type" value="Genomic_DNA"/>
</dbReference>
<dbReference type="Proteomes" id="UP001163823">
    <property type="component" value="Chromosome 4"/>
</dbReference>
<organism evidence="2 3">
    <name type="scientific">Quillaja saponaria</name>
    <name type="common">Soap bark tree</name>
    <dbReference type="NCBI Taxonomy" id="32244"/>
    <lineage>
        <taxon>Eukaryota</taxon>
        <taxon>Viridiplantae</taxon>
        <taxon>Streptophyta</taxon>
        <taxon>Embryophyta</taxon>
        <taxon>Tracheophyta</taxon>
        <taxon>Spermatophyta</taxon>
        <taxon>Magnoliopsida</taxon>
        <taxon>eudicotyledons</taxon>
        <taxon>Gunneridae</taxon>
        <taxon>Pentapetalae</taxon>
        <taxon>rosids</taxon>
        <taxon>fabids</taxon>
        <taxon>Fabales</taxon>
        <taxon>Quillajaceae</taxon>
        <taxon>Quillaja</taxon>
    </lineage>
</organism>
<gene>
    <name evidence="2" type="ORF">O6P43_009748</name>
</gene>
<reference evidence="2" key="1">
    <citation type="journal article" date="2023" name="Science">
        <title>Elucidation of the pathway for biosynthesis of saponin adjuvants from the soapbark tree.</title>
        <authorList>
            <person name="Reed J."/>
            <person name="Orme A."/>
            <person name="El-Demerdash A."/>
            <person name="Owen C."/>
            <person name="Martin L.B.B."/>
            <person name="Misra R.C."/>
            <person name="Kikuchi S."/>
            <person name="Rejzek M."/>
            <person name="Martin A.C."/>
            <person name="Harkess A."/>
            <person name="Leebens-Mack J."/>
            <person name="Louveau T."/>
            <person name="Stephenson M.J."/>
            <person name="Osbourn A."/>
        </authorList>
    </citation>
    <scope>NUCLEOTIDE SEQUENCE</scope>
    <source>
        <strain evidence="2">S10</strain>
    </source>
</reference>
<feature type="transmembrane region" description="Helical" evidence="1">
    <location>
        <begin position="58"/>
        <end position="80"/>
    </location>
</feature>
<protein>
    <submittedName>
        <fullName evidence="2">Uncharacterized protein</fullName>
    </submittedName>
</protein>
<dbReference type="KEGG" id="qsa:O6P43_009748"/>
<evidence type="ECO:0000313" key="3">
    <source>
        <dbReference type="Proteomes" id="UP001163823"/>
    </source>
</evidence>